<dbReference type="AlphaFoldDB" id="A0A8X6FE29"/>
<proteinExistence type="predicted"/>
<evidence type="ECO:0000313" key="2">
    <source>
        <dbReference type="Proteomes" id="UP000887116"/>
    </source>
</evidence>
<name>A0A8X6FE29_TRICU</name>
<comment type="caution">
    <text evidence="1">The sequence shown here is derived from an EMBL/GenBank/DDBJ whole genome shotgun (WGS) entry which is preliminary data.</text>
</comment>
<sequence length="124" mass="14232">MVKDIISEPLHSFLLVQTRKKSTSACVVSDFSCFNETSSPHKVTSDESYDLVNDLDMSKRKAEILASRLQYWNFLKKISKLPHFALVIFTSNNFCQKKKEVLCSGVTLMTYLKNSTLAFEPNEW</sequence>
<accession>A0A8X6FE29</accession>
<evidence type="ECO:0000313" key="1">
    <source>
        <dbReference type="EMBL" id="GFQ76409.1"/>
    </source>
</evidence>
<dbReference type="EMBL" id="BMAO01021651">
    <property type="protein sequence ID" value="GFQ76409.1"/>
    <property type="molecule type" value="Genomic_DNA"/>
</dbReference>
<reference evidence="1" key="1">
    <citation type="submission" date="2020-07" db="EMBL/GenBank/DDBJ databases">
        <title>Multicomponent nature underlies the extraordinary mechanical properties of spider dragline silk.</title>
        <authorList>
            <person name="Kono N."/>
            <person name="Nakamura H."/>
            <person name="Mori M."/>
            <person name="Yoshida Y."/>
            <person name="Ohtoshi R."/>
            <person name="Malay A.D."/>
            <person name="Moran D.A.P."/>
            <person name="Tomita M."/>
            <person name="Numata K."/>
            <person name="Arakawa K."/>
        </authorList>
    </citation>
    <scope>NUCLEOTIDE SEQUENCE</scope>
</reference>
<keyword evidence="2" id="KW-1185">Reference proteome</keyword>
<dbReference type="OrthoDB" id="6537955at2759"/>
<dbReference type="Proteomes" id="UP000887116">
    <property type="component" value="Unassembled WGS sequence"/>
</dbReference>
<protein>
    <submittedName>
        <fullName evidence="1">Uncharacterized protein</fullName>
    </submittedName>
</protein>
<gene>
    <name evidence="1" type="ORF">TNCT_708581</name>
</gene>
<organism evidence="1 2">
    <name type="scientific">Trichonephila clavata</name>
    <name type="common">Joro spider</name>
    <name type="synonym">Nephila clavata</name>
    <dbReference type="NCBI Taxonomy" id="2740835"/>
    <lineage>
        <taxon>Eukaryota</taxon>
        <taxon>Metazoa</taxon>
        <taxon>Ecdysozoa</taxon>
        <taxon>Arthropoda</taxon>
        <taxon>Chelicerata</taxon>
        <taxon>Arachnida</taxon>
        <taxon>Araneae</taxon>
        <taxon>Araneomorphae</taxon>
        <taxon>Entelegynae</taxon>
        <taxon>Araneoidea</taxon>
        <taxon>Nephilidae</taxon>
        <taxon>Trichonephila</taxon>
    </lineage>
</organism>